<dbReference type="PANTHER" id="PTHR11610">
    <property type="entry name" value="LIPASE"/>
    <property type="match status" value="1"/>
</dbReference>
<keyword evidence="3" id="KW-0964">Secreted</keyword>
<dbReference type="Pfam" id="PF00151">
    <property type="entry name" value="Lipase"/>
    <property type="match status" value="1"/>
</dbReference>
<evidence type="ECO:0000256" key="4">
    <source>
        <dbReference type="RuleBase" id="RU004262"/>
    </source>
</evidence>
<comment type="similarity">
    <text evidence="2 4">Belongs to the AB hydrolase superfamily. Lipase family.</text>
</comment>
<sequence length="331" mass="36874">RRHIHRRVLLSMLFVAILALSLAYSQAAEICSPPCGCFNNDDEPWVDTDLPETWEAQELRYELYNRDDPERAIDIRWDNIPNEYDSTKPTRFIIHGWWGRTPLSHWTNNMRNALLENGDYNVIIVDWTEGASDVYYPQSAMNTRVIGACTGHLVDTLVNAGNTYGDFHCIGHSLGAQTCGFTGKSTNGRMARVTGMDPAGPAFEISDPRGRIDAGDAQFVDNIHTNGNSDGINLGLGHPVGHADFYPNKGGDQPPCDDFNCDHGIAHEYMRTSILNGCRFDSYPCNSDADADIGSCESCSGNCQRMGYYANTMPGRGTFFLRTVRNYPYCE</sequence>
<evidence type="ECO:0000256" key="1">
    <source>
        <dbReference type="ARBA" id="ARBA00004613"/>
    </source>
</evidence>
<dbReference type="GO" id="GO:0016042">
    <property type="term" value="P:lipid catabolic process"/>
    <property type="evidence" value="ECO:0007669"/>
    <property type="project" value="TreeGrafter"/>
</dbReference>
<dbReference type="OrthoDB" id="199913at2759"/>
<evidence type="ECO:0000313" key="8">
    <source>
        <dbReference type="Proteomes" id="UP000749559"/>
    </source>
</evidence>
<dbReference type="SUPFAM" id="SSF53474">
    <property type="entry name" value="alpha/beta-Hydrolases"/>
    <property type="match status" value="1"/>
</dbReference>
<keyword evidence="8" id="KW-1185">Reference proteome</keyword>
<proteinExistence type="inferred from homology"/>
<dbReference type="Gene3D" id="3.40.50.1820">
    <property type="entry name" value="alpha/beta hydrolase"/>
    <property type="match status" value="1"/>
</dbReference>
<dbReference type="Proteomes" id="UP000749559">
    <property type="component" value="Unassembled WGS sequence"/>
</dbReference>
<evidence type="ECO:0000256" key="3">
    <source>
        <dbReference type="ARBA" id="ARBA00022525"/>
    </source>
</evidence>
<reference evidence="7" key="1">
    <citation type="submission" date="2022-03" db="EMBL/GenBank/DDBJ databases">
        <authorList>
            <person name="Martin C."/>
        </authorList>
    </citation>
    <scope>NUCLEOTIDE SEQUENCE</scope>
</reference>
<feature type="non-terminal residue" evidence="7">
    <location>
        <position position="331"/>
    </location>
</feature>
<dbReference type="PANTHER" id="PTHR11610:SF178">
    <property type="entry name" value="LIPASE MEMBER H-A-LIKE PROTEIN"/>
    <property type="match status" value="1"/>
</dbReference>
<keyword evidence="5" id="KW-0732">Signal</keyword>
<feature type="chain" id="PRO_5035717809" description="Lipase domain-containing protein" evidence="5">
    <location>
        <begin position="28"/>
        <end position="331"/>
    </location>
</feature>
<dbReference type="PRINTS" id="PR00821">
    <property type="entry name" value="TAGLIPASE"/>
</dbReference>
<evidence type="ECO:0000256" key="2">
    <source>
        <dbReference type="ARBA" id="ARBA00010701"/>
    </source>
</evidence>
<feature type="signal peptide" evidence="5">
    <location>
        <begin position="1"/>
        <end position="27"/>
    </location>
</feature>
<dbReference type="InterPro" id="IPR000734">
    <property type="entry name" value="TAG_lipase"/>
</dbReference>
<accession>A0A8S4NFH7</accession>
<dbReference type="GO" id="GO:0005615">
    <property type="term" value="C:extracellular space"/>
    <property type="evidence" value="ECO:0007669"/>
    <property type="project" value="TreeGrafter"/>
</dbReference>
<dbReference type="AlphaFoldDB" id="A0A8S4NFH7"/>
<dbReference type="InterPro" id="IPR013818">
    <property type="entry name" value="Lipase"/>
</dbReference>
<evidence type="ECO:0000259" key="6">
    <source>
        <dbReference type="Pfam" id="PF00151"/>
    </source>
</evidence>
<dbReference type="InterPro" id="IPR029058">
    <property type="entry name" value="AB_hydrolase_fold"/>
</dbReference>
<evidence type="ECO:0000313" key="7">
    <source>
        <dbReference type="EMBL" id="CAH1779755.1"/>
    </source>
</evidence>
<dbReference type="EMBL" id="CAIIXF020000003">
    <property type="protein sequence ID" value="CAH1779755.1"/>
    <property type="molecule type" value="Genomic_DNA"/>
</dbReference>
<comment type="subcellular location">
    <subcellularLocation>
        <location evidence="1">Secreted</location>
    </subcellularLocation>
</comment>
<protein>
    <recommendedName>
        <fullName evidence="6">Lipase domain-containing protein</fullName>
    </recommendedName>
</protein>
<organism evidence="7 8">
    <name type="scientific">Owenia fusiformis</name>
    <name type="common">Polychaete worm</name>
    <dbReference type="NCBI Taxonomy" id="6347"/>
    <lineage>
        <taxon>Eukaryota</taxon>
        <taxon>Metazoa</taxon>
        <taxon>Spiralia</taxon>
        <taxon>Lophotrochozoa</taxon>
        <taxon>Annelida</taxon>
        <taxon>Polychaeta</taxon>
        <taxon>Sedentaria</taxon>
        <taxon>Canalipalpata</taxon>
        <taxon>Sabellida</taxon>
        <taxon>Oweniida</taxon>
        <taxon>Oweniidae</taxon>
        <taxon>Owenia</taxon>
    </lineage>
</organism>
<dbReference type="GO" id="GO:0016298">
    <property type="term" value="F:lipase activity"/>
    <property type="evidence" value="ECO:0007669"/>
    <property type="project" value="InterPro"/>
</dbReference>
<dbReference type="CDD" id="cd00707">
    <property type="entry name" value="Pancreat_lipase_like"/>
    <property type="match status" value="1"/>
</dbReference>
<dbReference type="InterPro" id="IPR033906">
    <property type="entry name" value="Lipase_N"/>
</dbReference>
<comment type="caution">
    <text evidence="7">The sequence shown here is derived from an EMBL/GenBank/DDBJ whole genome shotgun (WGS) entry which is preliminary data.</text>
</comment>
<feature type="domain" description="Lipase" evidence="6">
    <location>
        <begin position="50"/>
        <end position="329"/>
    </location>
</feature>
<evidence type="ECO:0000256" key="5">
    <source>
        <dbReference type="SAM" id="SignalP"/>
    </source>
</evidence>
<name>A0A8S4NFH7_OWEFU</name>
<gene>
    <name evidence="7" type="ORF">OFUS_LOCUS6530</name>
</gene>